<dbReference type="Proteomes" id="UP000635477">
    <property type="component" value="Unassembled WGS sequence"/>
</dbReference>
<sequence length="153" mass="16420">MAGLESSVAWSLGLSALAFLVAFSTCAAPGSSIHYDLAQPNSSHPISRRVHSLSVFHQAAAPSFLFPIPLIVALFYIARSLPRAPDDHSFQEPPFSTLSPQTPTIISTAAPSSNNTKTVPVSFPFCWTHALLAPCKAASTTTRRRYNDPTQPV</sequence>
<keyword evidence="1" id="KW-1133">Transmembrane helix</keyword>
<name>A0A8H4USU4_9HYPO</name>
<feature type="chain" id="PRO_5034559165" evidence="2">
    <location>
        <begin position="33"/>
        <end position="153"/>
    </location>
</feature>
<organism evidence="3 4">
    <name type="scientific">Fusarium zealandicum</name>
    <dbReference type="NCBI Taxonomy" id="1053134"/>
    <lineage>
        <taxon>Eukaryota</taxon>
        <taxon>Fungi</taxon>
        <taxon>Dikarya</taxon>
        <taxon>Ascomycota</taxon>
        <taxon>Pezizomycotina</taxon>
        <taxon>Sordariomycetes</taxon>
        <taxon>Hypocreomycetidae</taxon>
        <taxon>Hypocreales</taxon>
        <taxon>Nectriaceae</taxon>
        <taxon>Fusarium</taxon>
        <taxon>Fusarium staphyleae species complex</taxon>
    </lineage>
</organism>
<protein>
    <submittedName>
        <fullName evidence="3">Uncharacterized protein</fullName>
    </submittedName>
</protein>
<feature type="signal peptide" evidence="2">
    <location>
        <begin position="1"/>
        <end position="32"/>
    </location>
</feature>
<comment type="caution">
    <text evidence="3">The sequence shown here is derived from an EMBL/GenBank/DDBJ whole genome shotgun (WGS) entry which is preliminary data.</text>
</comment>
<reference evidence="3" key="1">
    <citation type="journal article" date="2020" name="BMC Genomics">
        <title>Correction to: Identification and distribution of gene clusters required for synthesis of sphingolipid metabolism inhibitors in diverse species of the filamentous fungus Fusarium.</title>
        <authorList>
            <person name="Kim H.S."/>
            <person name="Lohmar J.M."/>
            <person name="Busman M."/>
            <person name="Brown D.W."/>
            <person name="Naumann T.A."/>
            <person name="Divon H.H."/>
            <person name="Lysoe E."/>
            <person name="Uhlig S."/>
            <person name="Proctor R.H."/>
        </authorList>
    </citation>
    <scope>NUCLEOTIDE SEQUENCE</scope>
    <source>
        <strain evidence="3">NRRL 22465</strain>
    </source>
</reference>
<dbReference type="AlphaFoldDB" id="A0A8H4USU4"/>
<evidence type="ECO:0000313" key="4">
    <source>
        <dbReference type="Proteomes" id="UP000635477"/>
    </source>
</evidence>
<dbReference type="EMBL" id="JABEYC010000080">
    <property type="protein sequence ID" value="KAF4983114.1"/>
    <property type="molecule type" value="Genomic_DNA"/>
</dbReference>
<reference evidence="3" key="2">
    <citation type="submission" date="2020-05" db="EMBL/GenBank/DDBJ databases">
        <authorList>
            <person name="Kim H.-S."/>
            <person name="Proctor R.H."/>
            <person name="Brown D.W."/>
        </authorList>
    </citation>
    <scope>NUCLEOTIDE SEQUENCE</scope>
    <source>
        <strain evidence="3">NRRL 22465</strain>
    </source>
</reference>
<feature type="transmembrane region" description="Helical" evidence="1">
    <location>
        <begin position="56"/>
        <end position="78"/>
    </location>
</feature>
<accession>A0A8H4USU4</accession>
<evidence type="ECO:0000313" key="3">
    <source>
        <dbReference type="EMBL" id="KAF4983114.1"/>
    </source>
</evidence>
<keyword evidence="1" id="KW-0812">Transmembrane</keyword>
<gene>
    <name evidence="3" type="ORF">FZEAL_1408</name>
</gene>
<keyword evidence="1" id="KW-0472">Membrane</keyword>
<evidence type="ECO:0000256" key="1">
    <source>
        <dbReference type="SAM" id="Phobius"/>
    </source>
</evidence>
<proteinExistence type="predicted"/>
<keyword evidence="2" id="KW-0732">Signal</keyword>
<evidence type="ECO:0000256" key="2">
    <source>
        <dbReference type="SAM" id="SignalP"/>
    </source>
</evidence>
<keyword evidence="4" id="KW-1185">Reference proteome</keyword>